<organism evidence="13 14">
    <name type="scientific">Symbiodinium necroappetens</name>
    <dbReference type="NCBI Taxonomy" id="1628268"/>
    <lineage>
        <taxon>Eukaryota</taxon>
        <taxon>Sar</taxon>
        <taxon>Alveolata</taxon>
        <taxon>Dinophyceae</taxon>
        <taxon>Suessiales</taxon>
        <taxon>Symbiodiniaceae</taxon>
        <taxon>Symbiodinium</taxon>
    </lineage>
</organism>
<evidence type="ECO:0000256" key="7">
    <source>
        <dbReference type="ARBA" id="ARBA00022737"/>
    </source>
</evidence>
<proteinExistence type="inferred from homology"/>
<keyword evidence="6 11" id="KW-0812">Transmembrane</keyword>
<dbReference type="Pfam" id="PF00313">
    <property type="entry name" value="CSD"/>
    <property type="match status" value="1"/>
</dbReference>
<dbReference type="InterPro" id="IPR004316">
    <property type="entry name" value="SWEET_rpt"/>
</dbReference>
<keyword evidence="4" id="KW-1003">Cell membrane</keyword>
<comment type="subcellular location">
    <subcellularLocation>
        <location evidence="1">Cell membrane</location>
        <topology evidence="1">Multi-pass membrane protein</topology>
    </subcellularLocation>
</comment>
<evidence type="ECO:0000313" key="13">
    <source>
        <dbReference type="EMBL" id="CAE7251408.1"/>
    </source>
</evidence>
<feature type="transmembrane region" description="Helical" evidence="11">
    <location>
        <begin position="541"/>
        <end position="562"/>
    </location>
</feature>
<feature type="transmembrane region" description="Helical" evidence="11">
    <location>
        <begin position="509"/>
        <end position="529"/>
    </location>
</feature>
<evidence type="ECO:0000256" key="8">
    <source>
        <dbReference type="ARBA" id="ARBA00022989"/>
    </source>
</evidence>
<dbReference type="CDD" id="cd04458">
    <property type="entry name" value="CSP_CDS"/>
    <property type="match status" value="1"/>
</dbReference>
<reference evidence="13" key="1">
    <citation type="submission" date="2021-02" db="EMBL/GenBank/DDBJ databases">
        <authorList>
            <person name="Dougan E. K."/>
            <person name="Rhodes N."/>
            <person name="Thang M."/>
            <person name="Chan C."/>
        </authorList>
    </citation>
    <scope>NUCLEOTIDE SEQUENCE</scope>
</reference>
<keyword evidence="5" id="KW-0762">Sugar transport</keyword>
<feature type="transmembrane region" description="Helical" evidence="11">
    <location>
        <begin position="568"/>
        <end position="589"/>
    </location>
</feature>
<comment type="similarity">
    <text evidence="2">Belongs to the SWEET sugar transporter family.</text>
</comment>
<dbReference type="InterPro" id="IPR012340">
    <property type="entry name" value="NA-bd_OB-fold"/>
</dbReference>
<evidence type="ECO:0000256" key="2">
    <source>
        <dbReference type="ARBA" id="ARBA00007809"/>
    </source>
</evidence>
<dbReference type="PANTHER" id="PTHR10791">
    <property type="entry name" value="RAG1-ACTIVATING PROTEIN 1"/>
    <property type="match status" value="1"/>
</dbReference>
<dbReference type="PROSITE" id="PS51857">
    <property type="entry name" value="CSD_2"/>
    <property type="match status" value="1"/>
</dbReference>
<evidence type="ECO:0000313" key="14">
    <source>
        <dbReference type="Proteomes" id="UP000601435"/>
    </source>
</evidence>
<dbReference type="InterPro" id="IPR011129">
    <property type="entry name" value="CSD"/>
</dbReference>
<dbReference type="AlphaFoldDB" id="A0A812LSM6"/>
<evidence type="ECO:0000256" key="11">
    <source>
        <dbReference type="SAM" id="Phobius"/>
    </source>
</evidence>
<gene>
    <name evidence="13" type="primary">swt-1</name>
    <name evidence="13" type="ORF">SNEC2469_LOCUS5231</name>
</gene>
<dbReference type="InterPro" id="IPR002059">
    <property type="entry name" value="CSP_DNA-bd"/>
</dbReference>
<dbReference type="SMART" id="SM00357">
    <property type="entry name" value="CSP"/>
    <property type="match status" value="2"/>
</dbReference>
<evidence type="ECO:0000256" key="5">
    <source>
        <dbReference type="ARBA" id="ARBA00022597"/>
    </source>
</evidence>
<keyword evidence="8 11" id="KW-1133">Transmembrane helix</keyword>
<dbReference type="SUPFAM" id="SSF50249">
    <property type="entry name" value="Nucleic acid-binding proteins"/>
    <property type="match status" value="2"/>
</dbReference>
<dbReference type="OrthoDB" id="446933at2759"/>
<dbReference type="PANTHER" id="PTHR10791:SF30">
    <property type="entry name" value="SUGAR TRANSPORTER SWEET1"/>
    <property type="match status" value="1"/>
</dbReference>
<dbReference type="GO" id="GO:0005886">
    <property type="term" value="C:plasma membrane"/>
    <property type="evidence" value="ECO:0007669"/>
    <property type="project" value="UniProtKB-SubCell"/>
</dbReference>
<dbReference type="Gene3D" id="1.20.1280.290">
    <property type="match status" value="1"/>
</dbReference>
<sequence length="638" mass="68456">MKVSGSSGSYLQLGPKLPPTALGRGRLGLLPQSCWFGGTSSPTHLGSLGGRLRSSLVAVLGARFQVLDETIQHMADTRWRACVAEATEQAQAVQAVQAVQPAQPDGQPVQYAIPAGYQAVAVPAMDPAQYTAWLQALQAQQVVAQQMFAQQLAGVAGGAAGVAGGAGLLPVSEWCRYAAVPTVPGVALPTAVAAAPASEDSPAYSGQIVDYNEDKGFGFIECKDTQQIYGKDIFLLRSSLNGLIVSTGDRVSFKVETGIKGPKAVEVEIIERIADMAERLPTYWGRVKNFDAARGLGFIDCEETKEVYEKDILVLRSQLGDHSNDTIVSFNIVEDARGVKAANVKIHPDGYPPGKEPKKKGKGKGMKGFEMGFGDGKGWGKGKGIDVGQLWQVLTLSLSLACPLITITSYVAPTGMVLEAVRRMKASHLPMVVFKAQAACNILSIGYGLQIANAAVLMTNLFGLACQILFFAGEHYIRAADAQWLPFAVKTSVILNGGIVIARSAPMNLLGQFITVFNIFLYSCPLMNLGAVLRTRNSSPFPSFMVGINVVNNALWSIYALLIEDVVVLMPSILGYACSFFQVLLILWCRNRLPFDLSFLLAIIQKAKPRASEAEPSTPESDHLAEASEEQDGNEDWL</sequence>
<dbReference type="Pfam" id="PF03083">
    <property type="entry name" value="MtN3_slv"/>
    <property type="match status" value="2"/>
</dbReference>
<evidence type="ECO:0000259" key="12">
    <source>
        <dbReference type="PROSITE" id="PS51857"/>
    </source>
</evidence>
<dbReference type="Gene3D" id="2.40.50.140">
    <property type="entry name" value="Nucleic acid-binding proteins"/>
    <property type="match status" value="2"/>
</dbReference>
<comment type="caution">
    <text evidence="13">The sequence shown here is derived from an EMBL/GenBank/DDBJ whole genome shotgun (WGS) entry which is preliminary data.</text>
</comment>
<feature type="region of interest" description="Disordered" evidence="10">
    <location>
        <begin position="609"/>
        <end position="638"/>
    </location>
</feature>
<dbReference type="GO" id="GO:0051119">
    <property type="term" value="F:sugar transmembrane transporter activity"/>
    <property type="evidence" value="ECO:0007669"/>
    <property type="project" value="InterPro"/>
</dbReference>
<dbReference type="Proteomes" id="UP000601435">
    <property type="component" value="Unassembled WGS sequence"/>
</dbReference>
<dbReference type="GO" id="GO:0003676">
    <property type="term" value="F:nucleic acid binding"/>
    <property type="evidence" value="ECO:0007669"/>
    <property type="project" value="InterPro"/>
</dbReference>
<evidence type="ECO:0000256" key="10">
    <source>
        <dbReference type="SAM" id="MobiDB-lite"/>
    </source>
</evidence>
<accession>A0A812LSM6</accession>
<evidence type="ECO:0000256" key="9">
    <source>
        <dbReference type="ARBA" id="ARBA00023136"/>
    </source>
</evidence>
<keyword evidence="3" id="KW-0813">Transport</keyword>
<evidence type="ECO:0000256" key="6">
    <source>
        <dbReference type="ARBA" id="ARBA00022692"/>
    </source>
</evidence>
<feature type="domain" description="CSD" evidence="12">
    <location>
        <begin position="203"/>
        <end position="269"/>
    </location>
</feature>
<dbReference type="InterPro" id="IPR047664">
    <property type="entry name" value="SWEET"/>
</dbReference>
<keyword evidence="9 11" id="KW-0472">Membrane</keyword>
<dbReference type="EMBL" id="CAJNJA010009867">
    <property type="protein sequence ID" value="CAE7251408.1"/>
    <property type="molecule type" value="Genomic_DNA"/>
</dbReference>
<keyword evidence="7" id="KW-0677">Repeat</keyword>
<evidence type="ECO:0000256" key="1">
    <source>
        <dbReference type="ARBA" id="ARBA00004651"/>
    </source>
</evidence>
<name>A0A812LSM6_9DINO</name>
<feature type="compositionally biased region" description="Acidic residues" evidence="10">
    <location>
        <begin position="627"/>
        <end position="638"/>
    </location>
</feature>
<feature type="transmembrane region" description="Helical" evidence="11">
    <location>
        <begin position="455"/>
        <end position="472"/>
    </location>
</feature>
<feature type="transmembrane region" description="Helical" evidence="11">
    <location>
        <begin position="484"/>
        <end position="503"/>
    </location>
</feature>
<protein>
    <submittedName>
        <fullName evidence="13">Swt-1 protein</fullName>
    </submittedName>
</protein>
<evidence type="ECO:0000256" key="3">
    <source>
        <dbReference type="ARBA" id="ARBA00022448"/>
    </source>
</evidence>
<keyword evidence="14" id="KW-1185">Reference proteome</keyword>
<evidence type="ECO:0000256" key="4">
    <source>
        <dbReference type="ARBA" id="ARBA00022475"/>
    </source>
</evidence>